<proteinExistence type="predicted"/>
<evidence type="ECO:0000313" key="3">
    <source>
        <dbReference type="Proteomes" id="UP000064967"/>
    </source>
</evidence>
<dbReference type="InterPro" id="IPR029068">
    <property type="entry name" value="Glyas_Bleomycin-R_OHBP_Dase"/>
</dbReference>
<dbReference type="SUPFAM" id="SSF54593">
    <property type="entry name" value="Glyoxalase/Bleomycin resistance protein/Dihydroxybiphenyl dioxygenase"/>
    <property type="match status" value="1"/>
</dbReference>
<dbReference type="OrthoDB" id="9795306at2"/>
<protein>
    <submittedName>
        <fullName evidence="2">Glyoxalase family protein</fullName>
    </submittedName>
</protein>
<dbReference type="InterPro" id="IPR037523">
    <property type="entry name" value="VOC_core"/>
</dbReference>
<evidence type="ECO:0000313" key="2">
    <source>
        <dbReference type="EMBL" id="AKU97044.1"/>
    </source>
</evidence>
<reference evidence="2 3" key="1">
    <citation type="submission" date="2015-08" db="EMBL/GenBank/DDBJ databases">
        <authorList>
            <person name="Babu N.S."/>
            <person name="Beckwith C.J."/>
            <person name="Beseler K.G."/>
            <person name="Brison A."/>
            <person name="Carone J.V."/>
            <person name="Caskin T.P."/>
            <person name="Diamond M."/>
            <person name="Durham M.E."/>
            <person name="Foxe J.M."/>
            <person name="Go M."/>
            <person name="Henderson B.A."/>
            <person name="Jones I.B."/>
            <person name="McGettigan J.A."/>
            <person name="Micheletti S.J."/>
            <person name="Nasrallah M.E."/>
            <person name="Ortiz D."/>
            <person name="Piller C.R."/>
            <person name="Privatt S.R."/>
            <person name="Schneider S.L."/>
            <person name="Sharp S."/>
            <person name="Smith T.C."/>
            <person name="Stanton J.D."/>
            <person name="Ullery H.E."/>
            <person name="Wilson R.J."/>
            <person name="Serrano M.G."/>
            <person name="Buck G."/>
            <person name="Lee V."/>
            <person name="Wang Y."/>
            <person name="Carvalho R."/>
            <person name="Voegtly L."/>
            <person name="Shi R."/>
            <person name="Duckworth R."/>
            <person name="Johnson A."/>
            <person name="Loviza R."/>
            <person name="Walstead R."/>
            <person name="Shah Z."/>
            <person name="Kiflezghi M."/>
            <person name="Wade K."/>
            <person name="Ball S.L."/>
            <person name="Bradley K.W."/>
            <person name="Asai D.J."/>
            <person name="Bowman C.A."/>
            <person name="Russell D.A."/>
            <person name="Pope W.H."/>
            <person name="Jacobs-Sera D."/>
            <person name="Hendrix R.W."/>
            <person name="Hatfull G.F."/>
        </authorList>
    </citation>
    <scope>NUCLEOTIDE SEQUENCE [LARGE SCALE GENOMIC DNA]</scope>
    <source>
        <strain evidence="2 3">DSM 27648</strain>
    </source>
</reference>
<dbReference type="Pfam" id="PF00903">
    <property type="entry name" value="Glyoxalase"/>
    <property type="match status" value="1"/>
</dbReference>
<dbReference type="Gene3D" id="3.30.720.120">
    <property type="match status" value="1"/>
</dbReference>
<dbReference type="CDD" id="cd07246">
    <property type="entry name" value="VOC_like"/>
    <property type="match status" value="1"/>
</dbReference>
<gene>
    <name evidence="2" type="ORF">AKJ09_03708</name>
</gene>
<dbReference type="InterPro" id="IPR004360">
    <property type="entry name" value="Glyas_Fos-R_dOase_dom"/>
</dbReference>
<dbReference type="PROSITE" id="PS51819">
    <property type="entry name" value="VOC"/>
    <property type="match status" value="1"/>
</dbReference>
<dbReference type="Proteomes" id="UP000064967">
    <property type="component" value="Chromosome"/>
</dbReference>
<organism evidence="2 3">
    <name type="scientific">Labilithrix luteola</name>
    <dbReference type="NCBI Taxonomy" id="1391654"/>
    <lineage>
        <taxon>Bacteria</taxon>
        <taxon>Pseudomonadati</taxon>
        <taxon>Myxococcota</taxon>
        <taxon>Polyangia</taxon>
        <taxon>Polyangiales</taxon>
        <taxon>Labilitrichaceae</taxon>
        <taxon>Labilithrix</taxon>
    </lineage>
</organism>
<dbReference type="EMBL" id="CP012333">
    <property type="protein sequence ID" value="AKU97044.1"/>
    <property type="molecule type" value="Genomic_DNA"/>
</dbReference>
<dbReference type="PANTHER" id="PTHR34109:SF1">
    <property type="entry name" value="VOC DOMAIN-CONTAINING PROTEIN"/>
    <property type="match status" value="1"/>
</dbReference>
<name>A0A0K1PV90_9BACT</name>
<accession>A0A0K1PV90</accession>
<sequence>MQKLPLPAGHHTVTPAVIVPGVARLIDFMKHVFGGIEVSRFATPNGQVVHAEVEIGDAIVILGEPDEGASPMPAVLTVYVDDCDAIYRRALEAGASSLVEPHDAFYGHRVAFVRDESGNHWSLHTVVEQVSGEELRRRMARMSERR</sequence>
<dbReference type="PANTHER" id="PTHR34109">
    <property type="entry name" value="BNAUNNG04460D PROTEIN-RELATED"/>
    <property type="match status" value="1"/>
</dbReference>
<dbReference type="STRING" id="1391654.AKJ09_03708"/>
<dbReference type="Gene3D" id="3.30.720.110">
    <property type="match status" value="1"/>
</dbReference>
<keyword evidence="3" id="KW-1185">Reference proteome</keyword>
<dbReference type="AlphaFoldDB" id="A0A0K1PV90"/>
<evidence type="ECO:0000259" key="1">
    <source>
        <dbReference type="PROSITE" id="PS51819"/>
    </source>
</evidence>
<dbReference type="KEGG" id="llu:AKJ09_03708"/>
<dbReference type="RefSeq" id="WP_146648254.1">
    <property type="nucleotide sequence ID" value="NZ_CP012333.1"/>
</dbReference>
<feature type="domain" description="VOC" evidence="1">
    <location>
        <begin position="8"/>
        <end position="126"/>
    </location>
</feature>